<keyword evidence="2" id="KW-1185">Reference proteome</keyword>
<dbReference type="Proteomes" id="UP000308549">
    <property type="component" value="Unassembled WGS sequence"/>
</dbReference>
<dbReference type="PANTHER" id="PTHR37827:SF1">
    <property type="entry name" value="HNH DOMAIN-CONTAINING PROTEIN"/>
    <property type="match status" value="1"/>
</dbReference>
<protein>
    <recommendedName>
        <fullName evidence="3">HNH domain-containing protein</fullName>
    </recommendedName>
</protein>
<gene>
    <name evidence="1" type="ORF">B0A50_08182</name>
</gene>
<comment type="caution">
    <text evidence="1">The sequence shown here is derived from an EMBL/GenBank/DDBJ whole genome shotgun (WGS) entry which is preliminary data.</text>
</comment>
<proteinExistence type="predicted"/>
<evidence type="ECO:0000313" key="1">
    <source>
        <dbReference type="EMBL" id="TKA22363.1"/>
    </source>
</evidence>
<evidence type="ECO:0000313" key="2">
    <source>
        <dbReference type="Proteomes" id="UP000308549"/>
    </source>
</evidence>
<sequence length="298" mass="33852">MTLFRHFDPYRGFKPQLLDLATATGWDSTQPLHIAATVMIPANEAAGFDSFADCLSTTVIARLAPDTGKRKRAVKGRKNEIKPIMPIAHPEDDTLGDAGELSEFVQYLAEEVFLSLPPDLRTLSYSAIQDDPLLSEKYSLPLDTDILQTVIELLPPGAFDSLTTYGLIESDASNLDRFVEPVLEQYIITATSPPPEYTPAVTASRPEGCEICDREHLPLTYHHLIPRQMHDKAMKRGWHKEWELNKVAWLCRACHSFVHRIASNELLARELYSVEALMEREDVRKWAQWVGRIRWKAR</sequence>
<dbReference type="EMBL" id="NAJL01000077">
    <property type="protein sequence ID" value="TKA22363.1"/>
    <property type="molecule type" value="Genomic_DNA"/>
</dbReference>
<dbReference type="OrthoDB" id="4850648at2759"/>
<name>A0A4U0TKE4_9PEZI</name>
<reference evidence="1 2" key="1">
    <citation type="submission" date="2017-03" db="EMBL/GenBank/DDBJ databases">
        <title>Genomes of endolithic fungi from Antarctica.</title>
        <authorList>
            <person name="Coleine C."/>
            <person name="Masonjones S."/>
            <person name="Stajich J.E."/>
        </authorList>
    </citation>
    <scope>NUCLEOTIDE SEQUENCE [LARGE SCALE GENOMIC DNA]</scope>
    <source>
        <strain evidence="1 2">CCFEE 6315</strain>
    </source>
</reference>
<evidence type="ECO:0008006" key="3">
    <source>
        <dbReference type="Google" id="ProtNLM"/>
    </source>
</evidence>
<dbReference type="PANTHER" id="PTHR37827">
    <property type="entry name" value="TUDOR DOMAIN-CONTAINING PROTEIN"/>
    <property type="match status" value="1"/>
</dbReference>
<accession>A0A4U0TKE4</accession>
<organism evidence="1 2">
    <name type="scientific">Salinomyces thailandicus</name>
    <dbReference type="NCBI Taxonomy" id="706561"/>
    <lineage>
        <taxon>Eukaryota</taxon>
        <taxon>Fungi</taxon>
        <taxon>Dikarya</taxon>
        <taxon>Ascomycota</taxon>
        <taxon>Pezizomycotina</taxon>
        <taxon>Dothideomycetes</taxon>
        <taxon>Dothideomycetidae</taxon>
        <taxon>Mycosphaerellales</taxon>
        <taxon>Teratosphaeriaceae</taxon>
        <taxon>Salinomyces</taxon>
    </lineage>
</organism>
<dbReference type="AlphaFoldDB" id="A0A4U0TKE4"/>